<dbReference type="GO" id="GO:0005737">
    <property type="term" value="C:cytoplasm"/>
    <property type="evidence" value="ECO:0007669"/>
    <property type="project" value="UniProtKB-SubCell"/>
</dbReference>
<evidence type="ECO:0000256" key="3">
    <source>
        <dbReference type="ARBA" id="ARBA00010207"/>
    </source>
</evidence>
<dbReference type="Pfam" id="PF01588">
    <property type="entry name" value="tRNA_bind"/>
    <property type="match status" value="1"/>
</dbReference>
<keyword evidence="6 16" id="KW-0820">tRNA-binding</keyword>
<comment type="caution">
    <text evidence="21">The sequence shown here is derived from an EMBL/GenBank/DDBJ whole genome shotgun (WGS) entry which is preliminary data.</text>
</comment>
<dbReference type="InterPro" id="IPR006195">
    <property type="entry name" value="aa-tRNA-synth_II"/>
</dbReference>
<evidence type="ECO:0000256" key="17">
    <source>
        <dbReference type="SAM" id="MobiDB-lite"/>
    </source>
</evidence>
<feature type="region of interest" description="Disordered" evidence="17">
    <location>
        <begin position="414"/>
        <end position="433"/>
    </location>
</feature>
<evidence type="ECO:0000256" key="9">
    <source>
        <dbReference type="ARBA" id="ARBA00022741"/>
    </source>
</evidence>
<evidence type="ECO:0000259" key="20">
    <source>
        <dbReference type="PROSITE" id="PS50886"/>
    </source>
</evidence>
<evidence type="ECO:0000256" key="11">
    <source>
        <dbReference type="ARBA" id="ARBA00022842"/>
    </source>
</evidence>
<evidence type="ECO:0000256" key="10">
    <source>
        <dbReference type="ARBA" id="ARBA00022840"/>
    </source>
</evidence>
<evidence type="ECO:0000256" key="7">
    <source>
        <dbReference type="ARBA" id="ARBA00022598"/>
    </source>
</evidence>
<keyword evidence="9" id="KW-0547">Nucleotide-binding</keyword>
<dbReference type="CDD" id="cd02799">
    <property type="entry name" value="tRNA_bind_EMAP-II_like"/>
    <property type="match status" value="1"/>
</dbReference>
<evidence type="ECO:0000256" key="6">
    <source>
        <dbReference type="ARBA" id="ARBA00022555"/>
    </source>
</evidence>
<dbReference type="InterPro" id="IPR004188">
    <property type="entry name" value="Phe-tRNA_ligase_II_N"/>
</dbReference>
<evidence type="ECO:0000256" key="4">
    <source>
        <dbReference type="ARBA" id="ARBA00011209"/>
    </source>
</evidence>
<dbReference type="Proteomes" id="UP000198406">
    <property type="component" value="Unassembled WGS sequence"/>
</dbReference>
<dbReference type="SUPFAM" id="SSF50249">
    <property type="entry name" value="Nucleic acid-binding proteins"/>
    <property type="match status" value="1"/>
</dbReference>
<dbReference type="GO" id="GO:0000049">
    <property type="term" value="F:tRNA binding"/>
    <property type="evidence" value="ECO:0007669"/>
    <property type="project" value="UniProtKB-UniRule"/>
</dbReference>
<evidence type="ECO:0000256" key="12">
    <source>
        <dbReference type="ARBA" id="ARBA00022884"/>
    </source>
</evidence>
<keyword evidence="18" id="KW-0732">Signal</keyword>
<dbReference type="PANTHER" id="PTHR11586:SF33">
    <property type="entry name" value="AMINOACYL TRNA SYNTHASE COMPLEX-INTERACTING MULTIFUNCTIONAL PROTEIN 1"/>
    <property type="match status" value="1"/>
</dbReference>
<dbReference type="Pfam" id="PF01409">
    <property type="entry name" value="tRNA-synt_2d"/>
    <property type="match status" value="1"/>
</dbReference>
<dbReference type="Gene3D" id="2.40.50.140">
    <property type="entry name" value="Nucleic acid-binding proteins"/>
    <property type="match status" value="1"/>
</dbReference>
<evidence type="ECO:0000313" key="22">
    <source>
        <dbReference type="Proteomes" id="UP000198406"/>
    </source>
</evidence>
<dbReference type="EMBL" id="BDSP01000177">
    <property type="protein sequence ID" value="GAX22116.1"/>
    <property type="molecule type" value="Genomic_DNA"/>
</dbReference>
<feature type="signal peptide" evidence="18">
    <location>
        <begin position="1"/>
        <end position="19"/>
    </location>
</feature>
<accession>A0A1Z5K7B5</accession>
<evidence type="ECO:0000256" key="8">
    <source>
        <dbReference type="ARBA" id="ARBA00022723"/>
    </source>
</evidence>
<keyword evidence="8" id="KW-0479">Metal-binding</keyword>
<sequence>MKLSCWIHFAVLASISVEAFLPTSLRISHGVHTATTVSRHPNFLPQRDPVRALSMTGTSEQVVPIEQVSAELQQVKEEFDAKMDQVKTVADAEAIRREYLGKKGPINKAMGYMRLLSNEDKPKLGAVVNEIKEALETRVTESMKQLEIGMIEEKMKAEYIDVTMPGISRYPDIGRRHPLSMTMEKAIDIFTSLGYDTVTSVEDSPEIETDYNCFEALNCPKDHPARDMQDTFYLTEDMEYLLRTHTSSVQIRQLKKRKPPLRIVAPGRVYRKDDIDATHSLMFHQVEILALEKRGELNLGHLKGTVEHFLKEMLGPDIQVRFRGSYFPFTEPSMEVDVFFRGKWMEVLGCGMVDPNVLEMAGIDPNEYSGFAAGFGVERFCMVIHGVKDLREFTKNDKRFLEQFPHFYDDGLSNFLSGKPQPEPKPDPRGEKVPSRIVRSLAELEALNKQETEKLTTASEKQEQAPSAEIDVSKFDIRVGIITKAWEHEEAEKLFCEEIDIGEPEGPRKIASGLRAHYSVDDLVGQRVLVLSNLKERKLVGFPSHGMVLCASAGDQVKFVEPPEGAKIGERVMVEGFDGEPATENQIIKKKMLDVVFPDLKTDSSGVATYKGVPLSTSAGACKAPLPDADVA</sequence>
<proteinExistence type="inferred from homology"/>
<keyword evidence="12 16" id="KW-0694">RNA-binding</keyword>
<gene>
    <name evidence="21" type="ORF">FisN_6Hh365</name>
</gene>
<feature type="domain" description="Aminoacyl-transfer RNA synthetases class-II family profile" evidence="19">
    <location>
        <begin position="131"/>
        <end position="405"/>
    </location>
</feature>
<evidence type="ECO:0000256" key="16">
    <source>
        <dbReference type="PROSITE-ProRule" id="PRU00209"/>
    </source>
</evidence>
<dbReference type="InterPro" id="IPR012340">
    <property type="entry name" value="NA-bd_OB-fold"/>
</dbReference>
<dbReference type="InterPro" id="IPR022911">
    <property type="entry name" value="Phe_tRNA_ligase_alpha1_bac"/>
</dbReference>
<dbReference type="NCBIfam" id="TIGR00468">
    <property type="entry name" value="pheS"/>
    <property type="match status" value="1"/>
</dbReference>
<dbReference type="Pfam" id="PF02912">
    <property type="entry name" value="Phe_tRNA-synt_N"/>
    <property type="match status" value="1"/>
</dbReference>
<dbReference type="PROSITE" id="PS50862">
    <property type="entry name" value="AA_TRNA_LIGASE_II"/>
    <property type="match status" value="1"/>
</dbReference>
<comment type="similarity">
    <text evidence="3">Belongs to the class-II aminoacyl-tRNA synthetase family. Phe-tRNA synthetase alpha subunit type 1 subfamily.</text>
</comment>
<evidence type="ECO:0000256" key="1">
    <source>
        <dbReference type="ARBA" id="ARBA00001946"/>
    </source>
</evidence>
<dbReference type="InParanoid" id="A0A1Z5K7B5"/>
<feature type="chain" id="PRO_5012735300" description="Phenylalanine--tRNA ligase alpha subunit" evidence="18">
    <location>
        <begin position="20"/>
        <end position="632"/>
    </location>
</feature>
<dbReference type="Gene3D" id="3.30.930.10">
    <property type="entry name" value="Bira Bifunctional Protein, Domain 2"/>
    <property type="match status" value="1"/>
</dbReference>
<dbReference type="PANTHER" id="PTHR11586">
    <property type="entry name" value="TRNA-AMINOACYLATION COFACTOR ARC1 FAMILY MEMBER"/>
    <property type="match status" value="1"/>
</dbReference>
<dbReference type="OrthoDB" id="4457at2759"/>
<keyword evidence="10" id="KW-0067">ATP-binding</keyword>
<dbReference type="HAMAP" id="MF_00281">
    <property type="entry name" value="Phe_tRNA_synth_alpha1"/>
    <property type="match status" value="1"/>
</dbReference>
<dbReference type="InterPro" id="IPR051270">
    <property type="entry name" value="Tyrosine-tRNA_ligase_regulator"/>
</dbReference>
<keyword evidence="14 21" id="KW-0030">Aminoacyl-tRNA synthetase</keyword>
<keyword evidence="11" id="KW-0460">Magnesium</keyword>
<evidence type="ECO:0000256" key="5">
    <source>
        <dbReference type="ARBA" id="ARBA00015409"/>
    </source>
</evidence>
<keyword evidence="22" id="KW-1185">Reference proteome</keyword>
<dbReference type="AlphaFoldDB" id="A0A1Z5K7B5"/>
<dbReference type="InterPro" id="IPR045864">
    <property type="entry name" value="aa-tRNA-synth_II/BPL/LPL"/>
</dbReference>
<dbReference type="FunFam" id="2.40.50.140:FF:000225">
    <property type="entry name" value="tyrosine--tRNA ligase, cytoplasmic"/>
    <property type="match status" value="1"/>
</dbReference>
<feature type="domain" description="TRNA-binding" evidence="20">
    <location>
        <begin position="471"/>
        <end position="573"/>
    </location>
</feature>
<evidence type="ECO:0000256" key="18">
    <source>
        <dbReference type="SAM" id="SignalP"/>
    </source>
</evidence>
<organism evidence="21 22">
    <name type="scientific">Fistulifera solaris</name>
    <name type="common">Oleaginous diatom</name>
    <dbReference type="NCBI Taxonomy" id="1519565"/>
    <lineage>
        <taxon>Eukaryota</taxon>
        <taxon>Sar</taxon>
        <taxon>Stramenopiles</taxon>
        <taxon>Ochrophyta</taxon>
        <taxon>Bacillariophyta</taxon>
        <taxon>Bacillariophyceae</taxon>
        <taxon>Bacillariophycidae</taxon>
        <taxon>Naviculales</taxon>
        <taxon>Naviculaceae</taxon>
        <taxon>Fistulifera</taxon>
    </lineage>
</organism>
<reference evidence="21 22" key="1">
    <citation type="journal article" date="2015" name="Plant Cell">
        <title>Oil accumulation by the oleaginous diatom Fistulifera solaris as revealed by the genome and transcriptome.</title>
        <authorList>
            <person name="Tanaka T."/>
            <person name="Maeda Y."/>
            <person name="Veluchamy A."/>
            <person name="Tanaka M."/>
            <person name="Abida H."/>
            <person name="Marechal E."/>
            <person name="Bowler C."/>
            <person name="Muto M."/>
            <person name="Sunaga Y."/>
            <person name="Tanaka M."/>
            <person name="Yoshino T."/>
            <person name="Taniguchi T."/>
            <person name="Fukuda Y."/>
            <person name="Nemoto M."/>
            <person name="Matsumoto M."/>
            <person name="Wong P.S."/>
            <person name="Aburatani S."/>
            <person name="Fujibuchi W."/>
        </authorList>
    </citation>
    <scope>NUCLEOTIDE SEQUENCE [LARGE SCALE GENOMIC DNA]</scope>
    <source>
        <strain evidence="21 22">JPCC DA0580</strain>
    </source>
</reference>
<dbReference type="GO" id="GO:0006432">
    <property type="term" value="P:phenylalanyl-tRNA aminoacylation"/>
    <property type="evidence" value="ECO:0007669"/>
    <property type="project" value="InterPro"/>
</dbReference>
<protein>
    <recommendedName>
        <fullName evidence="5">Phenylalanine--tRNA ligase alpha subunit</fullName>
    </recommendedName>
    <alternativeName>
        <fullName evidence="15">Phenylalanyl-tRNA synthetase alpha subunit</fullName>
    </alternativeName>
</protein>
<dbReference type="InterPro" id="IPR002547">
    <property type="entry name" value="tRNA-bd_dom"/>
</dbReference>
<evidence type="ECO:0000259" key="19">
    <source>
        <dbReference type="PROSITE" id="PS50862"/>
    </source>
</evidence>
<name>A0A1Z5K7B5_FISSO</name>
<dbReference type="InterPro" id="IPR010978">
    <property type="entry name" value="tRNA-bd_arm"/>
</dbReference>
<dbReference type="SUPFAM" id="SSF55681">
    <property type="entry name" value="Class II aaRS and biotin synthetases"/>
    <property type="match status" value="1"/>
</dbReference>
<comment type="cofactor">
    <cofactor evidence="1">
        <name>Mg(2+)</name>
        <dbReference type="ChEBI" id="CHEBI:18420"/>
    </cofactor>
</comment>
<dbReference type="CDD" id="cd00496">
    <property type="entry name" value="PheRS_alpha_core"/>
    <property type="match status" value="1"/>
</dbReference>
<evidence type="ECO:0000256" key="15">
    <source>
        <dbReference type="ARBA" id="ARBA00030612"/>
    </source>
</evidence>
<dbReference type="InterPro" id="IPR004529">
    <property type="entry name" value="Phe-tRNA-synth_IIc_asu"/>
</dbReference>
<feature type="compositionally biased region" description="Basic and acidic residues" evidence="17">
    <location>
        <begin position="422"/>
        <end position="433"/>
    </location>
</feature>
<keyword evidence="13" id="KW-0648">Protein biosynthesis</keyword>
<comment type="subcellular location">
    <subcellularLocation>
        <location evidence="2">Cytoplasm</location>
    </subcellularLocation>
</comment>
<evidence type="ECO:0000256" key="2">
    <source>
        <dbReference type="ARBA" id="ARBA00004496"/>
    </source>
</evidence>
<dbReference type="GO" id="GO:0005524">
    <property type="term" value="F:ATP binding"/>
    <property type="evidence" value="ECO:0007669"/>
    <property type="project" value="UniProtKB-KW"/>
</dbReference>
<evidence type="ECO:0000256" key="13">
    <source>
        <dbReference type="ARBA" id="ARBA00022917"/>
    </source>
</evidence>
<dbReference type="PROSITE" id="PS50886">
    <property type="entry name" value="TRBD"/>
    <property type="match status" value="1"/>
</dbReference>
<dbReference type="InterPro" id="IPR002319">
    <property type="entry name" value="Phenylalanyl-tRNA_Synthase"/>
</dbReference>
<dbReference type="GO" id="GO:0046872">
    <property type="term" value="F:metal ion binding"/>
    <property type="evidence" value="ECO:0007669"/>
    <property type="project" value="UniProtKB-KW"/>
</dbReference>
<keyword evidence="7 21" id="KW-0436">Ligase</keyword>
<dbReference type="SUPFAM" id="SSF46589">
    <property type="entry name" value="tRNA-binding arm"/>
    <property type="match status" value="1"/>
</dbReference>
<evidence type="ECO:0000313" key="21">
    <source>
        <dbReference type="EMBL" id="GAX22116.1"/>
    </source>
</evidence>
<dbReference type="GO" id="GO:0004826">
    <property type="term" value="F:phenylalanine-tRNA ligase activity"/>
    <property type="evidence" value="ECO:0007669"/>
    <property type="project" value="InterPro"/>
</dbReference>
<evidence type="ECO:0000256" key="14">
    <source>
        <dbReference type="ARBA" id="ARBA00023146"/>
    </source>
</evidence>
<comment type="subunit">
    <text evidence="4">Tetramer of two alpha and two beta subunits.</text>
</comment>